<sequence>MTQVIWIVAAVLITFSVGYVGYSKYLSRFVDLDDSRETPAHKYEDGQEYVPSKKPVLLGHHFSSIAGGAPIVGPITAGAIWGWVPALAWVAIGNPLMGAVHDFVSLSGSMRHEGKSIGYIIGEYVGERGKNLLLWFAFLTIILVVAVFALVVGIVLNAFPSAATASFVYIALAVVFGVYLYQLDGPFIPGTIVFVAGVFAGVWFGINNPIALFPAVEAGAYPDGTIILLGFLGNGAWLPGAVLESSAILTPNVAAWVPTILIYAAVASALPVWTLLQPRDYLSSFLLYAGVGGALIAIIAGTLLGTSSEPLVVDSSIAAYEGFLGVDAVSPFPLFPMLFVTIACGTISGFHSLVSSGTTAKQLNKESDARLIGYGGMLGEGLLAAVALSTLAIAGGAQAAAGGGIGGALPNFASGGGIILTSLGIPASFGAPFMALVLVSFLLTSTDTAARLGRYMMEEIIGTPGSGTDTGLSADPASIARGRYTNPLIQCGLGYVLVISGEWATLWTLFGGANQLLAALALLTATVWLANWDESKQLISTGVPMALMVTITVLGLSWVAFKEQLYDQLIMGGASGLGAQISASVRIVLALVLIYLALSLVKIGYDNISNVRGGSGMTPEPGDD</sequence>
<gene>
    <name evidence="8" type="ORF">SAMN05216277_101511</name>
</gene>
<dbReference type="Proteomes" id="UP000183769">
    <property type="component" value="Unassembled WGS sequence"/>
</dbReference>
<proteinExistence type="predicted"/>
<dbReference type="AlphaFoldDB" id="A0A1I5N1U3"/>
<feature type="transmembrane region" description="Helical" evidence="6">
    <location>
        <begin position="512"/>
        <end position="530"/>
    </location>
</feature>
<evidence type="ECO:0000313" key="9">
    <source>
        <dbReference type="Proteomes" id="UP000183769"/>
    </source>
</evidence>
<comment type="subcellular location">
    <subcellularLocation>
        <location evidence="1">Cell membrane</location>
        <topology evidence="1">Multi-pass membrane protein</topology>
    </subcellularLocation>
</comment>
<keyword evidence="9" id="KW-1185">Reference proteome</keyword>
<feature type="transmembrane region" description="Helical" evidence="6">
    <location>
        <begin position="187"/>
        <end position="206"/>
    </location>
</feature>
<feature type="transmembrane region" description="Helical" evidence="6">
    <location>
        <begin position="6"/>
        <end position="22"/>
    </location>
</feature>
<evidence type="ECO:0000256" key="5">
    <source>
        <dbReference type="ARBA" id="ARBA00023136"/>
    </source>
</evidence>
<reference evidence="9" key="1">
    <citation type="submission" date="2016-10" db="EMBL/GenBank/DDBJ databases">
        <authorList>
            <person name="Varghese N."/>
            <person name="Submissions S."/>
        </authorList>
    </citation>
    <scope>NUCLEOTIDE SEQUENCE [LARGE SCALE GENOMIC DNA]</scope>
    <source>
        <strain evidence="9">CGMCC 1.10329</strain>
    </source>
</reference>
<dbReference type="OrthoDB" id="77715at2157"/>
<dbReference type="GO" id="GO:0005886">
    <property type="term" value="C:plasma membrane"/>
    <property type="evidence" value="ECO:0007669"/>
    <property type="project" value="UniProtKB-SubCell"/>
</dbReference>
<dbReference type="PANTHER" id="PTHR30252:SF0">
    <property type="entry name" value="PEPTIDE TRANSPORTER CSTA"/>
    <property type="match status" value="1"/>
</dbReference>
<evidence type="ECO:0000256" key="3">
    <source>
        <dbReference type="ARBA" id="ARBA00022692"/>
    </source>
</evidence>
<keyword evidence="4 6" id="KW-1133">Transmembrane helix</keyword>
<dbReference type="Pfam" id="PF02554">
    <property type="entry name" value="CstA"/>
    <property type="match status" value="2"/>
</dbReference>
<feature type="transmembrane region" description="Helical" evidence="6">
    <location>
        <begin position="488"/>
        <end position="506"/>
    </location>
</feature>
<dbReference type="GO" id="GO:0009267">
    <property type="term" value="P:cellular response to starvation"/>
    <property type="evidence" value="ECO:0007669"/>
    <property type="project" value="InterPro"/>
</dbReference>
<accession>A0A1I5N1U3</accession>
<feature type="transmembrane region" description="Helical" evidence="6">
    <location>
        <begin position="371"/>
        <end position="397"/>
    </location>
</feature>
<evidence type="ECO:0000256" key="1">
    <source>
        <dbReference type="ARBA" id="ARBA00004651"/>
    </source>
</evidence>
<evidence type="ECO:0000256" key="2">
    <source>
        <dbReference type="ARBA" id="ARBA00022475"/>
    </source>
</evidence>
<name>A0A1I5N1U3_9EURY</name>
<evidence type="ECO:0000259" key="7">
    <source>
        <dbReference type="Pfam" id="PF02554"/>
    </source>
</evidence>
<dbReference type="PANTHER" id="PTHR30252">
    <property type="entry name" value="INNER MEMBRANE PEPTIDE TRANSPORTER"/>
    <property type="match status" value="1"/>
</dbReference>
<feature type="transmembrane region" description="Helical" evidence="6">
    <location>
        <begin position="285"/>
        <end position="305"/>
    </location>
</feature>
<feature type="transmembrane region" description="Helical" evidence="6">
    <location>
        <begin position="542"/>
        <end position="561"/>
    </location>
</feature>
<feature type="transmembrane region" description="Helical" evidence="6">
    <location>
        <begin position="162"/>
        <end position="180"/>
    </location>
</feature>
<feature type="transmembrane region" description="Helical" evidence="6">
    <location>
        <begin position="332"/>
        <end position="350"/>
    </location>
</feature>
<feature type="domain" description="CstA N-terminal" evidence="7">
    <location>
        <begin position="4"/>
        <end position="392"/>
    </location>
</feature>
<feature type="transmembrane region" description="Helical" evidence="6">
    <location>
        <begin position="417"/>
        <end position="444"/>
    </location>
</feature>
<dbReference type="RefSeq" id="WP_074875262.1">
    <property type="nucleotide sequence ID" value="NZ_FOXI01000001.1"/>
</dbReference>
<keyword evidence="2" id="KW-1003">Cell membrane</keyword>
<keyword evidence="3 6" id="KW-0812">Transmembrane</keyword>
<evidence type="ECO:0000256" key="6">
    <source>
        <dbReference type="SAM" id="Phobius"/>
    </source>
</evidence>
<evidence type="ECO:0000256" key="4">
    <source>
        <dbReference type="ARBA" id="ARBA00022989"/>
    </source>
</evidence>
<dbReference type="InterPro" id="IPR003706">
    <property type="entry name" value="CstA_N"/>
</dbReference>
<feature type="domain" description="CstA N-terminal" evidence="7">
    <location>
        <begin position="406"/>
        <end position="553"/>
    </location>
</feature>
<feature type="transmembrane region" description="Helical" evidence="6">
    <location>
        <begin position="253"/>
        <end position="273"/>
    </location>
</feature>
<organism evidence="8 9">
    <name type="scientific">Halolamina pelagica</name>
    <dbReference type="NCBI Taxonomy" id="699431"/>
    <lineage>
        <taxon>Archaea</taxon>
        <taxon>Methanobacteriati</taxon>
        <taxon>Methanobacteriota</taxon>
        <taxon>Stenosarchaea group</taxon>
        <taxon>Halobacteria</taxon>
        <taxon>Halobacteriales</taxon>
        <taxon>Haloferacaceae</taxon>
    </lineage>
</organism>
<keyword evidence="5 6" id="KW-0472">Membrane</keyword>
<evidence type="ECO:0000313" key="8">
    <source>
        <dbReference type="EMBL" id="SFP15667.1"/>
    </source>
</evidence>
<dbReference type="EMBL" id="FOXI01000001">
    <property type="protein sequence ID" value="SFP15667.1"/>
    <property type="molecule type" value="Genomic_DNA"/>
</dbReference>
<feature type="transmembrane region" description="Helical" evidence="6">
    <location>
        <begin position="132"/>
        <end position="156"/>
    </location>
</feature>
<feature type="transmembrane region" description="Helical" evidence="6">
    <location>
        <begin position="581"/>
        <end position="601"/>
    </location>
</feature>
<dbReference type="InterPro" id="IPR051605">
    <property type="entry name" value="CstA"/>
</dbReference>
<protein>
    <submittedName>
        <fullName evidence="8">Carbon starvation protein</fullName>
    </submittedName>
</protein>